<accession>A0A7S1BV66</accession>
<proteinExistence type="predicted"/>
<evidence type="ECO:0000256" key="1">
    <source>
        <dbReference type="SAM" id="MobiDB-lite"/>
    </source>
</evidence>
<sequence length="339" mass="37515">MWRKIIRCMDLPFVLLQSVLLLTASTEASWGGSKNSENIDMSMFQTNNARDWLQYSSLEIKYNGCVWFDVNKGGDENGGGCLGNEDGDGDRRRLGGDGDMPWYTQANCKLAQVVYSVYGSETGGGCGRGKFLDTFITNRGISGFAQILSNYAQKSSLSYYDVQDLPSCEYGDDGYYHAVGCSSNGDFVIDAFDDFYCSASAWVKTVDKLSSINSKLKSISCMNCQSSSSYLCEYLIMSSDSCSPIDTEICKKTSGKSITEYTFKHGSSKNSSGGRNYGSVIMVKLKNALTFFFFLASIIMTVGIMYTNRRKRRALMHRKFRNGADPGSSRRTSTSRILS</sequence>
<protein>
    <submittedName>
        <fullName evidence="4">Uncharacterized protein</fullName>
    </submittedName>
</protein>
<dbReference type="EMBL" id="HBFR01034651">
    <property type="protein sequence ID" value="CAD8898075.1"/>
    <property type="molecule type" value="Transcribed_RNA"/>
</dbReference>
<feature type="chain" id="PRO_5030900981" evidence="3">
    <location>
        <begin position="29"/>
        <end position="339"/>
    </location>
</feature>
<evidence type="ECO:0000256" key="3">
    <source>
        <dbReference type="SAM" id="SignalP"/>
    </source>
</evidence>
<keyword evidence="3" id="KW-0732">Signal</keyword>
<feature type="signal peptide" evidence="3">
    <location>
        <begin position="1"/>
        <end position="28"/>
    </location>
</feature>
<keyword evidence="2" id="KW-1133">Transmembrane helix</keyword>
<evidence type="ECO:0000256" key="2">
    <source>
        <dbReference type="SAM" id="Phobius"/>
    </source>
</evidence>
<keyword evidence="2" id="KW-0472">Membrane</keyword>
<name>A0A7S1BV66_9STRA</name>
<feature type="transmembrane region" description="Helical" evidence="2">
    <location>
        <begin position="288"/>
        <end position="308"/>
    </location>
</feature>
<organism evidence="4">
    <name type="scientific">Corethron hystrix</name>
    <dbReference type="NCBI Taxonomy" id="216773"/>
    <lineage>
        <taxon>Eukaryota</taxon>
        <taxon>Sar</taxon>
        <taxon>Stramenopiles</taxon>
        <taxon>Ochrophyta</taxon>
        <taxon>Bacillariophyta</taxon>
        <taxon>Coscinodiscophyceae</taxon>
        <taxon>Corethrophycidae</taxon>
        <taxon>Corethrales</taxon>
        <taxon>Corethraceae</taxon>
        <taxon>Corethron</taxon>
    </lineage>
</organism>
<feature type="region of interest" description="Disordered" evidence="1">
    <location>
        <begin position="317"/>
        <end position="339"/>
    </location>
</feature>
<dbReference type="AlphaFoldDB" id="A0A7S1BV66"/>
<gene>
    <name evidence="4" type="ORF">CHYS00102_LOCUS25289</name>
</gene>
<reference evidence="4" key="1">
    <citation type="submission" date="2021-01" db="EMBL/GenBank/DDBJ databases">
        <authorList>
            <person name="Corre E."/>
            <person name="Pelletier E."/>
            <person name="Niang G."/>
            <person name="Scheremetjew M."/>
            <person name="Finn R."/>
            <person name="Kale V."/>
            <person name="Holt S."/>
            <person name="Cochrane G."/>
            <person name="Meng A."/>
            <person name="Brown T."/>
            <person name="Cohen L."/>
        </authorList>
    </citation>
    <scope>NUCLEOTIDE SEQUENCE</scope>
    <source>
        <strain evidence="4">308</strain>
    </source>
</reference>
<evidence type="ECO:0000313" key="4">
    <source>
        <dbReference type="EMBL" id="CAD8898075.1"/>
    </source>
</evidence>
<keyword evidence="2" id="KW-0812">Transmembrane</keyword>
<feature type="compositionally biased region" description="Low complexity" evidence="1">
    <location>
        <begin position="329"/>
        <end position="339"/>
    </location>
</feature>